<proteinExistence type="predicted"/>
<evidence type="ECO:0000313" key="1">
    <source>
        <dbReference type="EMBL" id="OQP56378.1"/>
    </source>
</evidence>
<dbReference type="RefSeq" id="WP_081168375.1">
    <property type="nucleotide sequence ID" value="NZ_LWBP01000199.1"/>
</dbReference>
<keyword evidence="2" id="KW-1185">Reference proteome</keyword>
<reference evidence="2" key="1">
    <citation type="submission" date="2016-04" db="EMBL/GenBank/DDBJ databases">
        <authorList>
            <person name="Chen L."/>
            <person name="Zhuang W."/>
            <person name="Wang G."/>
        </authorList>
    </citation>
    <scope>NUCLEOTIDE SEQUENCE [LARGE SCALE GENOMIC DNA]</scope>
    <source>
        <strain evidence="2">208</strain>
    </source>
</reference>
<sequence>MADIDTITNKKSVSMGHVLKVFFRHQELYYSAYITIVHQFETEFIFIEFLDKEMIDSFNASYLSYEGENGFKKLDVYQSTYLRPILGRIVYMIKNAQHTCIEDAGENHDAEYICQN</sequence>
<dbReference type="Proteomes" id="UP000192276">
    <property type="component" value="Unassembled WGS sequence"/>
</dbReference>
<comment type="caution">
    <text evidence="1">The sequence shown here is derived from an EMBL/GenBank/DDBJ whole genome shotgun (WGS) entry which is preliminary data.</text>
</comment>
<protein>
    <submittedName>
        <fullName evidence="1">Uncharacterized protein</fullName>
    </submittedName>
</protein>
<evidence type="ECO:0000313" key="2">
    <source>
        <dbReference type="Proteomes" id="UP000192276"/>
    </source>
</evidence>
<dbReference type="EMBL" id="LWBP01000199">
    <property type="protein sequence ID" value="OQP56378.1"/>
    <property type="molecule type" value="Genomic_DNA"/>
</dbReference>
<dbReference type="AlphaFoldDB" id="A0A1V9FDC3"/>
<accession>A0A1V9FDC3</accession>
<name>A0A1V9FDC3_9BACT</name>
<organism evidence="1 2">
    <name type="scientific">Niastella populi</name>
    <dbReference type="NCBI Taxonomy" id="550983"/>
    <lineage>
        <taxon>Bacteria</taxon>
        <taxon>Pseudomonadati</taxon>
        <taxon>Bacteroidota</taxon>
        <taxon>Chitinophagia</taxon>
        <taxon>Chitinophagales</taxon>
        <taxon>Chitinophagaceae</taxon>
        <taxon>Niastella</taxon>
    </lineage>
</organism>
<gene>
    <name evidence="1" type="ORF">A4R26_04215</name>
</gene>